<evidence type="ECO:0000256" key="1">
    <source>
        <dbReference type="ARBA" id="ARBA00004418"/>
    </source>
</evidence>
<dbReference type="Proteomes" id="UP000041882">
    <property type="component" value="Unassembled WGS sequence"/>
</dbReference>
<dbReference type="InterPro" id="IPR001829">
    <property type="entry name" value="Pili_assmbl_chaperone_bac"/>
</dbReference>
<evidence type="ECO:0000256" key="5">
    <source>
        <dbReference type="ARBA" id="ARBA00022764"/>
    </source>
</evidence>
<protein>
    <submittedName>
        <fullName evidence="11">Putative pili chaperone protein</fullName>
    </submittedName>
</protein>
<evidence type="ECO:0000313" key="11">
    <source>
        <dbReference type="EMBL" id="CNI30957.1"/>
    </source>
</evidence>
<evidence type="ECO:0000256" key="6">
    <source>
        <dbReference type="ARBA" id="ARBA00023186"/>
    </source>
</evidence>
<keyword evidence="12" id="KW-1185">Reference proteome</keyword>
<evidence type="ECO:0000256" key="8">
    <source>
        <dbReference type="RuleBase" id="RU003918"/>
    </source>
</evidence>
<dbReference type="Gene3D" id="2.60.40.10">
    <property type="entry name" value="Immunoglobulins"/>
    <property type="match status" value="2"/>
</dbReference>
<dbReference type="PANTHER" id="PTHR30251:SF2">
    <property type="entry name" value="FIMBRIAL CHAPERONE YADV-RELATED"/>
    <property type="match status" value="1"/>
</dbReference>
<gene>
    <name evidence="11" type="primary">fimC_4</name>
    <name evidence="11" type="ORF">ERS008472_03806</name>
</gene>
<keyword evidence="5" id="KW-0574">Periplasm</keyword>
<keyword evidence="3" id="KW-1029">Fimbrium biogenesis</keyword>
<proteinExistence type="inferred from homology"/>
<dbReference type="InterPro" id="IPR036316">
    <property type="entry name" value="Pili_assmbl_chap_C_dom_sf"/>
</dbReference>
<dbReference type="PANTHER" id="PTHR30251">
    <property type="entry name" value="PILUS ASSEMBLY CHAPERONE"/>
    <property type="match status" value="1"/>
</dbReference>
<keyword evidence="6 8" id="KW-0143">Chaperone</keyword>
<dbReference type="InterPro" id="IPR018046">
    <property type="entry name" value="Pili_assmbl_chaperone_CS"/>
</dbReference>
<dbReference type="InterPro" id="IPR013783">
    <property type="entry name" value="Ig-like_fold"/>
</dbReference>
<dbReference type="SUPFAM" id="SSF49354">
    <property type="entry name" value="PapD-like"/>
    <property type="match status" value="1"/>
</dbReference>
<dbReference type="InterPro" id="IPR050643">
    <property type="entry name" value="Periplasmic_pilus_chap"/>
</dbReference>
<keyword evidence="7" id="KW-0393">Immunoglobulin domain</keyword>
<evidence type="ECO:0000256" key="4">
    <source>
        <dbReference type="ARBA" id="ARBA00022729"/>
    </source>
</evidence>
<dbReference type="InterPro" id="IPR016147">
    <property type="entry name" value="Pili_assmbl_chaperone_N"/>
</dbReference>
<dbReference type="RefSeq" id="WP_227507682.1">
    <property type="nucleotide sequence ID" value="NZ_CABHXQ010000077.1"/>
</dbReference>
<dbReference type="GO" id="GO:0071555">
    <property type="term" value="P:cell wall organization"/>
    <property type="evidence" value="ECO:0007669"/>
    <property type="project" value="InterPro"/>
</dbReference>
<comment type="similarity">
    <text evidence="2 8">Belongs to the periplasmic pilus chaperone family.</text>
</comment>
<reference evidence="12" key="1">
    <citation type="submission" date="2015-03" db="EMBL/GenBank/DDBJ databases">
        <authorList>
            <consortium name="Pathogen Informatics"/>
            <person name="Murphy D."/>
        </authorList>
    </citation>
    <scope>NUCLEOTIDE SEQUENCE [LARGE SCALE GENOMIC DNA]</scope>
    <source>
        <strain evidence="12">IP6945</strain>
    </source>
</reference>
<feature type="domain" description="Pili assembly chaperone C-terminal" evidence="10">
    <location>
        <begin position="180"/>
        <end position="237"/>
    </location>
</feature>
<dbReference type="SUPFAM" id="SSF49584">
    <property type="entry name" value="Periplasmic chaperone C-domain"/>
    <property type="match status" value="1"/>
</dbReference>
<evidence type="ECO:0000256" key="3">
    <source>
        <dbReference type="ARBA" id="ARBA00022558"/>
    </source>
</evidence>
<organism evidence="11 12">
    <name type="scientific">Yersinia thracica</name>
    <dbReference type="NCBI Taxonomy" id="2890319"/>
    <lineage>
        <taxon>Bacteria</taxon>
        <taxon>Pseudomonadati</taxon>
        <taxon>Pseudomonadota</taxon>
        <taxon>Gammaproteobacteria</taxon>
        <taxon>Enterobacterales</taxon>
        <taxon>Yersiniaceae</taxon>
        <taxon>Yersinia</taxon>
    </lineage>
</organism>
<dbReference type="GO" id="GO:0030288">
    <property type="term" value="C:outer membrane-bounded periplasmic space"/>
    <property type="evidence" value="ECO:0007669"/>
    <property type="project" value="InterPro"/>
</dbReference>
<dbReference type="PROSITE" id="PS00635">
    <property type="entry name" value="PILI_CHAPERONE"/>
    <property type="match status" value="1"/>
</dbReference>
<evidence type="ECO:0000256" key="7">
    <source>
        <dbReference type="ARBA" id="ARBA00023319"/>
    </source>
</evidence>
<dbReference type="Pfam" id="PF00345">
    <property type="entry name" value="PapD_N"/>
    <property type="match status" value="1"/>
</dbReference>
<dbReference type="AlphaFoldDB" id="A0A0T9QX25"/>
<dbReference type="EMBL" id="CQAW01000024">
    <property type="protein sequence ID" value="CNI30957.1"/>
    <property type="molecule type" value="Genomic_DNA"/>
</dbReference>
<dbReference type="InterPro" id="IPR008962">
    <property type="entry name" value="PapD-like_sf"/>
</dbReference>
<comment type="subcellular location">
    <subcellularLocation>
        <location evidence="1 8">Periplasm</location>
    </subcellularLocation>
</comment>
<evidence type="ECO:0000313" key="12">
    <source>
        <dbReference type="Proteomes" id="UP000041882"/>
    </source>
</evidence>
<sequence length="246" mass="27084">MSMRPVSLVVSLLLAGILPIVLFVPPTLAVEGISLNQTRVVFSSSDKAQTVAVKNSSDQSYLIQSRIQRPLDNAVVDNDLAAPFIVTPPLLPLRPGHRQLLRILSQGAALPTDRESLFYLSVLAIPAQTEKPLAESEPAQLSMGFRFTIKLFYRPEGLKPSPELAACQLRVSRTDNAIKIENPTPYFQTLGRLTFNQRPVNLNATSSMLSPMSSQRYPTSTAITQVEWQTITDYGGFSAQCQQMLP</sequence>
<accession>A0A0T9QX25</accession>
<feature type="domain" description="Pili assembly chaperone N-terminal" evidence="9">
    <location>
        <begin position="32"/>
        <end position="159"/>
    </location>
</feature>
<evidence type="ECO:0000256" key="2">
    <source>
        <dbReference type="ARBA" id="ARBA00007399"/>
    </source>
</evidence>
<name>A0A0T9QX25_9GAMM</name>
<dbReference type="PRINTS" id="PR00969">
    <property type="entry name" value="CHAPERONPILI"/>
</dbReference>
<dbReference type="InterPro" id="IPR016148">
    <property type="entry name" value="Pili_assmbl_chaperone_C"/>
</dbReference>
<dbReference type="Pfam" id="PF02753">
    <property type="entry name" value="PapD_C"/>
    <property type="match status" value="1"/>
</dbReference>
<keyword evidence="4" id="KW-0732">Signal</keyword>
<evidence type="ECO:0000259" key="9">
    <source>
        <dbReference type="Pfam" id="PF00345"/>
    </source>
</evidence>
<evidence type="ECO:0000259" key="10">
    <source>
        <dbReference type="Pfam" id="PF02753"/>
    </source>
</evidence>